<dbReference type="Gene3D" id="3.40.710.10">
    <property type="entry name" value="DD-peptidase/beta-lactamase superfamily"/>
    <property type="match status" value="1"/>
</dbReference>
<dbReference type="GO" id="GO:0009252">
    <property type="term" value="P:peptidoglycan biosynthetic process"/>
    <property type="evidence" value="ECO:0007669"/>
    <property type="project" value="UniProtKB-KW"/>
</dbReference>
<evidence type="ECO:0000256" key="4">
    <source>
        <dbReference type="ARBA" id="ARBA00022475"/>
    </source>
</evidence>
<name>A0A3P5XWC0_9BACL</name>
<keyword evidence="8 12" id="KW-1133">Transmembrane helix</keyword>
<dbReference type="PANTHER" id="PTHR30627">
    <property type="entry name" value="PEPTIDOGLYCAN D,D-TRANSPEPTIDASE"/>
    <property type="match status" value="1"/>
</dbReference>
<organism evidence="15 16">
    <name type="scientific">Filibacter tadaridae</name>
    <dbReference type="NCBI Taxonomy" id="2483811"/>
    <lineage>
        <taxon>Bacteria</taxon>
        <taxon>Bacillati</taxon>
        <taxon>Bacillota</taxon>
        <taxon>Bacilli</taxon>
        <taxon>Bacillales</taxon>
        <taxon>Caryophanaceae</taxon>
        <taxon>Filibacter</taxon>
    </lineage>
</organism>
<dbReference type="GO" id="GO:0071972">
    <property type="term" value="F:peptidoglycan L,D-transpeptidase activity"/>
    <property type="evidence" value="ECO:0007669"/>
    <property type="project" value="TreeGrafter"/>
</dbReference>
<dbReference type="InterPro" id="IPR036138">
    <property type="entry name" value="PBP_dimer_sf"/>
</dbReference>
<comment type="subcellular location">
    <subcellularLocation>
        <location evidence="2">Cell membrane</location>
    </subcellularLocation>
    <subcellularLocation>
        <location evidence="1">Membrane</location>
        <topology evidence="1">Single-pass membrane protein</topology>
    </subcellularLocation>
</comment>
<evidence type="ECO:0000256" key="6">
    <source>
        <dbReference type="ARBA" id="ARBA00022960"/>
    </source>
</evidence>
<evidence type="ECO:0000313" key="16">
    <source>
        <dbReference type="Proteomes" id="UP000270468"/>
    </source>
</evidence>
<proteinExistence type="inferred from homology"/>
<dbReference type="RefSeq" id="WP_124071474.1">
    <property type="nucleotide sequence ID" value="NZ_CBCRXF010000002.1"/>
</dbReference>
<accession>A0A3P5XWC0</accession>
<dbReference type="GO" id="GO:0005886">
    <property type="term" value="C:plasma membrane"/>
    <property type="evidence" value="ECO:0007669"/>
    <property type="project" value="UniProtKB-SubCell"/>
</dbReference>
<dbReference type="EMBL" id="UXAV01000044">
    <property type="protein sequence ID" value="VDC32437.1"/>
    <property type="molecule type" value="Genomic_DNA"/>
</dbReference>
<keyword evidence="6" id="KW-0133">Cell shape</keyword>
<dbReference type="GO" id="GO:0071555">
    <property type="term" value="P:cell wall organization"/>
    <property type="evidence" value="ECO:0007669"/>
    <property type="project" value="UniProtKB-KW"/>
</dbReference>
<evidence type="ECO:0000259" key="14">
    <source>
        <dbReference type="Pfam" id="PF03717"/>
    </source>
</evidence>
<evidence type="ECO:0000259" key="13">
    <source>
        <dbReference type="Pfam" id="PF00905"/>
    </source>
</evidence>
<dbReference type="Proteomes" id="UP000270468">
    <property type="component" value="Unassembled WGS sequence"/>
</dbReference>
<evidence type="ECO:0000256" key="1">
    <source>
        <dbReference type="ARBA" id="ARBA00004167"/>
    </source>
</evidence>
<dbReference type="InterPro" id="IPR050515">
    <property type="entry name" value="Beta-lactam/transpept"/>
</dbReference>
<dbReference type="GO" id="GO:0008360">
    <property type="term" value="P:regulation of cell shape"/>
    <property type="evidence" value="ECO:0007669"/>
    <property type="project" value="UniProtKB-KW"/>
</dbReference>
<comment type="similarity">
    <text evidence="3">Belongs to the transpeptidase family.</text>
</comment>
<dbReference type="SUPFAM" id="SSF56601">
    <property type="entry name" value="beta-lactamase/transpeptidase-like"/>
    <property type="match status" value="1"/>
</dbReference>
<evidence type="ECO:0000256" key="3">
    <source>
        <dbReference type="ARBA" id="ARBA00007171"/>
    </source>
</evidence>
<keyword evidence="4" id="KW-1003">Cell membrane</keyword>
<evidence type="ECO:0000256" key="10">
    <source>
        <dbReference type="ARBA" id="ARBA00023316"/>
    </source>
</evidence>
<dbReference type="InterPro" id="IPR001460">
    <property type="entry name" value="PCN-bd_Tpept"/>
</dbReference>
<dbReference type="GO" id="GO:0008658">
    <property type="term" value="F:penicillin binding"/>
    <property type="evidence" value="ECO:0007669"/>
    <property type="project" value="InterPro"/>
</dbReference>
<reference evidence="15 16" key="1">
    <citation type="submission" date="2018-11" db="EMBL/GenBank/DDBJ databases">
        <authorList>
            <person name="Criscuolo A."/>
        </authorList>
    </citation>
    <scope>NUCLEOTIDE SEQUENCE [LARGE SCALE GENOMIC DNA]</scope>
    <source>
        <strain evidence="15">ATB-66</strain>
    </source>
</reference>
<dbReference type="InterPro" id="IPR012338">
    <property type="entry name" value="Beta-lactam/transpept-like"/>
</dbReference>
<dbReference type="SUPFAM" id="SSF56519">
    <property type="entry name" value="Penicillin binding protein dimerisation domain"/>
    <property type="match status" value="1"/>
</dbReference>
<dbReference type="AlphaFoldDB" id="A0A3P5XWC0"/>
<dbReference type="InterPro" id="IPR005311">
    <property type="entry name" value="PBP_dimer"/>
</dbReference>
<protein>
    <submittedName>
        <fullName evidence="15">Penicillin-binding protein H</fullName>
    </submittedName>
</protein>
<dbReference type="Gene3D" id="1.10.10.1230">
    <property type="entry name" value="Penicillin-binding protein, N-terminal non-catalytic domain, head sub-domain"/>
    <property type="match status" value="1"/>
</dbReference>
<evidence type="ECO:0000256" key="2">
    <source>
        <dbReference type="ARBA" id="ARBA00004236"/>
    </source>
</evidence>
<dbReference type="Pfam" id="PF00905">
    <property type="entry name" value="Transpeptidase"/>
    <property type="match status" value="1"/>
</dbReference>
<evidence type="ECO:0000256" key="12">
    <source>
        <dbReference type="SAM" id="Phobius"/>
    </source>
</evidence>
<dbReference type="Pfam" id="PF03717">
    <property type="entry name" value="PBP_dimer"/>
    <property type="match status" value="1"/>
</dbReference>
<keyword evidence="5 12" id="KW-0812">Transmembrane</keyword>
<evidence type="ECO:0000256" key="8">
    <source>
        <dbReference type="ARBA" id="ARBA00022989"/>
    </source>
</evidence>
<evidence type="ECO:0000256" key="5">
    <source>
        <dbReference type="ARBA" id="ARBA00022692"/>
    </source>
</evidence>
<gene>
    <name evidence="15" type="primary">pbpH</name>
    <name evidence="15" type="ORF">FILTAD_02665</name>
</gene>
<evidence type="ECO:0000313" key="15">
    <source>
        <dbReference type="EMBL" id="VDC32437.1"/>
    </source>
</evidence>
<feature type="transmembrane region" description="Helical" evidence="12">
    <location>
        <begin position="21"/>
        <end position="43"/>
    </location>
</feature>
<evidence type="ECO:0000256" key="11">
    <source>
        <dbReference type="SAM" id="MobiDB-lite"/>
    </source>
</evidence>
<feature type="domain" description="Penicillin-binding protein dimerisation" evidence="14">
    <location>
        <begin position="67"/>
        <end position="309"/>
    </location>
</feature>
<feature type="domain" description="Penicillin-binding protein transpeptidase" evidence="13">
    <location>
        <begin position="356"/>
        <end position="679"/>
    </location>
</feature>
<dbReference type="PANTHER" id="PTHR30627:SF2">
    <property type="entry name" value="PEPTIDOGLYCAN D,D-TRANSPEPTIDASE MRDA"/>
    <property type="match status" value="1"/>
</dbReference>
<dbReference type="OrthoDB" id="9770103at2"/>
<feature type="region of interest" description="Disordered" evidence="11">
    <location>
        <begin position="709"/>
        <end position="728"/>
    </location>
</feature>
<sequence>MKKQVRKADQAKIRQRKHIAFRMNFLFFSIFILFSLLILRLGYLQIVKGEEYTRELERTEEIPVNTSVPRGRIFDRTGRILVDNEPKNAITYTKTSLTTSHDMLDIARKLAIFIEKDTKRVTIGDKRDFWILTNQEEALKKVTKKEQLIIERESSLSRSEAQRKINRLTRERITEEELNSFSDEQLEVLAIYREMMSGYAYSPQIVKSDGVTEKEFASVSERLNELPGVDTTTDWDRVKLSTSTILGTTTSPIEGIPKSHLDYYLARDYSRNDRVGRSYLEQYYEELLKGQKTVVKNVKNRNNHVVETKTIKEGEPGKDLILTIDSELQYKLEDIVSKKLLELKKGAGSSLLDRAFVIMMDPNTGEILSLVGKKVVRDKETGRLEIRDYAFGTFTTSYAMGSTVKMATLLAGYEYGAARVGEVKIDERLYFYGGSEKSSLFNQYSRVAINDIEAIGRSSNVYMFKIAMGIGNYSYRKGSSLKIDFDAFDKLRESYASFGLGARTGIDLPGERVDDPPALILSEPGKLLDLAIGQYDNYTPLQLAQYVSTVANGGYRIAPKLLKEIHEPSVDGKTFGPLLQETEVNVLNRIENTDKEIEQVKRGMQYTYYGSRGTGGSTFKGTSYTAAGKTGTSQTSYYDGEDRSKWGTPTVSVTHVGFAPFDKPEIAYAVVVPHVSTSYNKYPHPNNDLARAAADLYFELKEKRSKVNDPTTAFQIKPAYPEDTKEGK</sequence>
<dbReference type="Gene3D" id="3.90.1310.10">
    <property type="entry name" value="Penicillin-binding protein 2a (Domain 2)"/>
    <property type="match status" value="1"/>
</dbReference>
<evidence type="ECO:0000256" key="9">
    <source>
        <dbReference type="ARBA" id="ARBA00023136"/>
    </source>
</evidence>
<evidence type="ECO:0000256" key="7">
    <source>
        <dbReference type="ARBA" id="ARBA00022984"/>
    </source>
</evidence>
<keyword evidence="10" id="KW-0961">Cell wall biogenesis/degradation</keyword>
<keyword evidence="7" id="KW-0573">Peptidoglycan synthesis</keyword>
<keyword evidence="16" id="KW-1185">Reference proteome</keyword>
<keyword evidence="9 12" id="KW-0472">Membrane</keyword>